<reference evidence="2 3" key="1">
    <citation type="submission" date="2018-02" db="EMBL/GenBank/DDBJ databases">
        <title>The genomes of Aspergillus section Nigri reveals drivers in fungal speciation.</title>
        <authorList>
            <consortium name="DOE Joint Genome Institute"/>
            <person name="Vesth T.C."/>
            <person name="Nybo J."/>
            <person name="Theobald S."/>
            <person name="Brandl J."/>
            <person name="Frisvad J.C."/>
            <person name="Nielsen K.F."/>
            <person name="Lyhne E.K."/>
            <person name="Kogle M.E."/>
            <person name="Kuo A."/>
            <person name="Riley R."/>
            <person name="Clum A."/>
            <person name="Nolan M."/>
            <person name="Lipzen A."/>
            <person name="Salamov A."/>
            <person name="Henrissat B."/>
            <person name="Wiebenga A."/>
            <person name="De vries R.P."/>
            <person name="Grigoriev I.V."/>
            <person name="Mortensen U.H."/>
            <person name="Andersen M.R."/>
            <person name="Baker S.E."/>
        </authorList>
    </citation>
    <scope>NUCLEOTIDE SEQUENCE [LARGE SCALE GENOMIC DNA]</scope>
    <source>
        <strain evidence="2 3">CBS 115571</strain>
    </source>
</reference>
<dbReference type="AlphaFoldDB" id="A0A2V5H4B4"/>
<feature type="region of interest" description="Disordered" evidence="1">
    <location>
        <begin position="285"/>
        <end position="349"/>
    </location>
</feature>
<evidence type="ECO:0000313" key="3">
    <source>
        <dbReference type="Proteomes" id="UP000249829"/>
    </source>
</evidence>
<keyword evidence="3" id="KW-1185">Reference proteome</keyword>
<accession>A0A2V5H4B4</accession>
<feature type="compositionally biased region" description="Acidic residues" evidence="1">
    <location>
        <begin position="305"/>
        <end position="334"/>
    </location>
</feature>
<dbReference type="EMBL" id="KZ825139">
    <property type="protein sequence ID" value="PYI18895.1"/>
    <property type="molecule type" value="Genomic_DNA"/>
</dbReference>
<gene>
    <name evidence="2" type="ORF">BO99DRAFT_149985</name>
</gene>
<organism evidence="2 3">
    <name type="scientific">Aspergillus violaceofuscus (strain CBS 115571)</name>
    <dbReference type="NCBI Taxonomy" id="1450538"/>
    <lineage>
        <taxon>Eukaryota</taxon>
        <taxon>Fungi</taxon>
        <taxon>Dikarya</taxon>
        <taxon>Ascomycota</taxon>
        <taxon>Pezizomycotina</taxon>
        <taxon>Eurotiomycetes</taxon>
        <taxon>Eurotiomycetidae</taxon>
        <taxon>Eurotiales</taxon>
        <taxon>Aspergillaceae</taxon>
        <taxon>Aspergillus</taxon>
    </lineage>
</organism>
<evidence type="ECO:0000313" key="2">
    <source>
        <dbReference type="EMBL" id="PYI18895.1"/>
    </source>
</evidence>
<dbReference type="Proteomes" id="UP000249829">
    <property type="component" value="Unassembled WGS sequence"/>
</dbReference>
<proteinExistence type="predicted"/>
<protein>
    <submittedName>
        <fullName evidence="2">Uncharacterized protein</fullName>
    </submittedName>
</protein>
<feature type="compositionally biased region" description="Basic and acidic residues" evidence="1">
    <location>
        <begin position="335"/>
        <end position="349"/>
    </location>
</feature>
<sequence>MDQNRFVVTTLERAGIPYCAFGWPVPDAFGMNHTIIDLIAQQSLDFAGYVIPDRYIPNAYAALRRRGAHPCTLGRDCISVIGFLHPPTDIVHWHTPNEEPLIRNGAWPRLTVRIYRKSMFMWLFADPPLNPRPDDLYYTWSDQIRMARRHHRPGTGFVMPTPACWTEALVVLHARDFCEKDRYMLTRLWHRELLRVCLQLLQPLRQGRRPLLLEGELDLHLVGVIKAMRAALAAGDPDAHSDLVDAEIRIVRAQLQNDEPPCPPPQGVIYDHEAEVAWWEEWVSDEHSDDGGNADPIVGPRVEEIDVDDDDDDEDGEEYEDDEDDEDNGEEELSEVEKYPKKPHENGAL</sequence>
<name>A0A2V5H4B4_ASPV1</name>
<dbReference type="OMA" id="HARDFCE"/>
<evidence type="ECO:0000256" key="1">
    <source>
        <dbReference type="SAM" id="MobiDB-lite"/>
    </source>
</evidence>